<evidence type="ECO:0000256" key="1">
    <source>
        <dbReference type="SAM" id="MobiDB-lite"/>
    </source>
</evidence>
<gene>
    <name evidence="2" type="ORF">MF672_010665</name>
</gene>
<keyword evidence="3" id="KW-1185">Reference proteome</keyword>
<feature type="region of interest" description="Disordered" evidence="1">
    <location>
        <begin position="91"/>
        <end position="114"/>
    </location>
</feature>
<protein>
    <recommendedName>
        <fullName evidence="4">DUF5076 domain-containing protein</fullName>
    </recommendedName>
</protein>
<accession>A0ABT0FQ31</accession>
<proteinExistence type="predicted"/>
<comment type="caution">
    <text evidence="2">The sequence shown here is derived from an EMBL/GenBank/DDBJ whole genome shotgun (WGS) entry which is preliminary data.</text>
</comment>
<organism evidence="2 3">
    <name type="scientific">Actinomadura luzonensis</name>
    <dbReference type="NCBI Taxonomy" id="2805427"/>
    <lineage>
        <taxon>Bacteria</taxon>
        <taxon>Bacillati</taxon>
        <taxon>Actinomycetota</taxon>
        <taxon>Actinomycetes</taxon>
        <taxon>Streptosporangiales</taxon>
        <taxon>Thermomonosporaceae</taxon>
        <taxon>Actinomadura</taxon>
    </lineage>
</organism>
<sequence length="114" mass="12207">MPLPKQDPPARVIDERIRNYRMSTPRGSMITVALGGLDDPVTVLLHRPLEEALGVERLKAEFSVEESWAVVACLMDGLASGSDLPDWVNATIGPVDADGQPLPPLPGAPPAEPF</sequence>
<dbReference type="RefSeq" id="WP_242374620.1">
    <property type="nucleotide sequence ID" value="NZ_JAKRKC020000001.1"/>
</dbReference>
<reference evidence="2 3" key="1">
    <citation type="submission" date="2022-04" db="EMBL/GenBank/DDBJ databases">
        <title>Genome draft of Actinomadura sp. ATCC 31491.</title>
        <authorList>
            <person name="Shi X."/>
            <person name="Du Y."/>
        </authorList>
    </citation>
    <scope>NUCLEOTIDE SEQUENCE [LARGE SCALE GENOMIC DNA]</scope>
    <source>
        <strain evidence="2 3">ATCC 31491</strain>
    </source>
</reference>
<evidence type="ECO:0000313" key="2">
    <source>
        <dbReference type="EMBL" id="MCK2214248.1"/>
    </source>
</evidence>
<name>A0ABT0FQ31_9ACTN</name>
<dbReference type="EMBL" id="JAKRKC020000001">
    <property type="protein sequence ID" value="MCK2214248.1"/>
    <property type="molecule type" value="Genomic_DNA"/>
</dbReference>
<evidence type="ECO:0008006" key="4">
    <source>
        <dbReference type="Google" id="ProtNLM"/>
    </source>
</evidence>
<feature type="compositionally biased region" description="Pro residues" evidence="1">
    <location>
        <begin position="101"/>
        <end position="114"/>
    </location>
</feature>
<evidence type="ECO:0000313" key="3">
    <source>
        <dbReference type="Proteomes" id="UP001317259"/>
    </source>
</evidence>
<dbReference type="Proteomes" id="UP001317259">
    <property type="component" value="Unassembled WGS sequence"/>
</dbReference>